<organism evidence="2 3">
    <name type="scientific">Klebsiella michiganensis</name>
    <dbReference type="NCBI Taxonomy" id="1134687"/>
    <lineage>
        <taxon>Bacteria</taxon>
        <taxon>Pseudomonadati</taxon>
        <taxon>Pseudomonadota</taxon>
        <taxon>Gammaproteobacteria</taxon>
        <taxon>Enterobacterales</taxon>
        <taxon>Enterobacteriaceae</taxon>
        <taxon>Klebsiella/Raoultella group</taxon>
        <taxon>Klebsiella</taxon>
    </lineage>
</organism>
<evidence type="ECO:0000313" key="3">
    <source>
        <dbReference type="Proteomes" id="UP000255050"/>
    </source>
</evidence>
<reference evidence="2 3" key="1">
    <citation type="submission" date="2018-06" db="EMBL/GenBank/DDBJ databases">
        <authorList>
            <consortium name="Pathogen Informatics"/>
            <person name="Doyle S."/>
        </authorList>
    </citation>
    <scope>NUCLEOTIDE SEQUENCE [LARGE SCALE GENOMIC DNA]</scope>
    <source>
        <strain evidence="2 3">NCTC11694</strain>
    </source>
</reference>
<evidence type="ECO:0000256" key="1">
    <source>
        <dbReference type="SAM" id="MobiDB-lite"/>
    </source>
</evidence>
<evidence type="ECO:0000313" key="2">
    <source>
        <dbReference type="EMBL" id="STT08058.1"/>
    </source>
</evidence>
<sequence>MRHLLRKLKSSPPGNATFRKDPEKILQDPAMSQGLCGEINELAPKLVTCIILWVHREYSRTGPLRHPSFIRRKNIGSEHLRTSGPAIQTVRQSDLMRFGKLAATGGSVPENDKESLWKIQPFCYDDLIIAVPAPGKGPEQGVRTNPGRGLAAAVGRPGARMK</sequence>
<accession>A0A7H4MY95</accession>
<dbReference type="EMBL" id="UGJR01000006">
    <property type="protein sequence ID" value="STT08058.1"/>
    <property type="molecule type" value="Genomic_DNA"/>
</dbReference>
<feature type="region of interest" description="Disordered" evidence="1">
    <location>
        <begin position="1"/>
        <end position="20"/>
    </location>
</feature>
<proteinExistence type="predicted"/>
<name>A0A7H4MY95_9ENTR</name>
<feature type="region of interest" description="Disordered" evidence="1">
    <location>
        <begin position="137"/>
        <end position="162"/>
    </location>
</feature>
<gene>
    <name evidence="2" type="ORF">NCTC11694_07686</name>
</gene>
<protein>
    <submittedName>
        <fullName evidence="2">Type VI secretion system protein ImpB</fullName>
    </submittedName>
</protein>
<dbReference type="Proteomes" id="UP000255050">
    <property type="component" value="Unassembled WGS sequence"/>
</dbReference>
<dbReference type="AlphaFoldDB" id="A0A7H4MY95"/>
<comment type="caution">
    <text evidence="2">The sequence shown here is derived from an EMBL/GenBank/DDBJ whole genome shotgun (WGS) entry which is preliminary data.</text>
</comment>